<evidence type="ECO:0000313" key="6">
    <source>
        <dbReference type="Proteomes" id="UP000509704"/>
    </source>
</evidence>
<keyword evidence="6" id="KW-1185">Reference proteome</keyword>
<feature type="region of interest" description="Disordered" evidence="3">
    <location>
        <begin position="1"/>
        <end position="42"/>
    </location>
</feature>
<dbReference type="OrthoDB" id="19092at2759"/>
<proteinExistence type="predicted"/>
<evidence type="ECO:0000256" key="1">
    <source>
        <dbReference type="ARBA" id="ARBA00022443"/>
    </source>
</evidence>
<dbReference type="AlphaFoldDB" id="A0A7H9AWU5"/>
<evidence type="ECO:0000256" key="3">
    <source>
        <dbReference type="SAM" id="MobiDB-lite"/>
    </source>
</evidence>
<dbReference type="GeneID" id="59234527"/>
<dbReference type="Gene3D" id="2.30.30.40">
    <property type="entry name" value="SH3 Domains"/>
    <property type="match status" value="1"/>
</dbReference>
<dbReference type="InterPro" id="IPR050384">
    <property type="entry name" value="Endophilin_SH3RF"/>
</dbReference>
<feature type="compositionally biased region" description="Polar residues" evidence="3">
    <location>
        <begin position="1"/>
        <end position="15"/>
    </location>
</feature>
<dbReference type="EMBL" id="CP058604">
    <property type="protein sequence ID" value="QLG70890.1"/>
    <property type="molecule type" value="Genomic_DNA"/>
</dbReference>
<sequence length="248" mass="27987">MFQVPGSTADSSNGRKSCIRSRYSDRAPNDAEEDYADTMNSETPGYISIKDFAYSQSNPLHYGYFDDSNHTSDNDGIDGSTEGTRGNEGAHEHDKRQSIILPDDYVINQLAVALYDFEPENDNELELKEGDIVFISYRHGQGWLVAENHERTKTGLVPEEFVTYLSDEDELASKYHVDPDYGEKARPFYLTQFITNGMNAQPTADPESTSKKEGDDADVQAENDDWEDIEQLNDEISSKLNISRNEKV</sequence>
<dbReference type="KEGG" id="zmk:HG535_0A08360"/>
<gene>
    <name evidence="5" type="ORF">HG535_0A08360</name>
</gene>
<dbReference type="RefSeq" id="XP_037142618.1">
    <property type="nucleotide sequence ID" value="XM_037286723.1"/>
</dbReference>
<evidence type="ECO:0000313" key="5">
    <source>
        <dbReference type="EMBL" id="QLG70890.1"/>
    </source>
</evidence>
<evidence type="ECO:0000259" key="4">
    <source>
        <dbReference type="PROSITE" id="PS50002"/>
    </source>
</evidence>
<dbReference type="PROSITE" id="PS50002">
    <property type="entry name" value="SH3"/>
    <property type="match status" value="1"/>
</dbReference>
<keyword evidence="1 2" id="KW-0728">SH3 domain</keyword>
<organism evidence="5 6">
    <name type="scientific">Zygotorulaspora mrakii</name>
    <name type="common">Zygosaccharomyces mrakii</name>
    <dbReference type="NCBI Taxonomy" id="42260"/>
    <lineage>
        <taxon>Eukaryota</taxon>
        <taxon>Fungi</taxon>
        <taxon>Dikarya</taxon>
        <taxon>Ascomycota</taxon>
        <taxon>Saccharomycotina</taxon>
        <taxon>Saccharomycetes</taxon>
        <taxon>Saccharomycetales</taxon>
        <taxon>Saccharomycetaceae</taxon>
        <taxon>Zygotorulaspora</taxon>
    </lineage>
</organism>
<feature type="region of interest" description="Disordered" evidence="3">
    <location>
        <begin position="64"/>
        <end position="96"/>
    </location>
</feature>
<dbReference type="GO" id="GO:0005737">
    <property type="term" value="C:cytoplasm"/>
    <property type="evidence" value="ECO:0007669"/>
    <property type="project" value="TreeGrafter"/>
</dbReference>
<feature type="compositionally biased region" description="Acidic residues" evidence="3">
    <location>
        <begin position="215"/>
        <end position="232"/>
    </location>
</feature>
<dbReference type="FunFam" id="2.30.30.40:FF:000283">
    <property type="entry name" value="NAP1-binding protein 2"/>
    <property type="match status" value="1"/>
</dbReference>
<dbReference type="Proteomes" id="UP000509704">
    <property type="component" value="Chromosome 1"/>
</dbReference>
<dbReference type="InterPro" id="IPR036028">
    <property type="entry name" value="SH3-like_dom_sf"/>
</dbReference>
<name>A0A7H9AWU5_ZYGMR</name>
<dbReference type="PANTHER" id="PTHR14167:SF116">
    <property type="entry name" value="CAP, ISOFORM AC"/>
    <property type="match status" value="1"/>
</dbReference>
<reference evidence="5 6" key="1">
    <citation type="submission" date="2020-07" db="EMBL/GenBank/DDBJ databases">
        <title>The yeast mating-type switching endonuclease HO is a domesticated member of an unorthodox homing genetic element family.</title>
        <authorList>
            <person name="Coughlan A.Y."/>
            <person name="Lombardi L."/>
            <person name="Braun-Galleani S."/>
            <person name="Martos A.R."/>
            <person name="Galeote V."/>
            <person name="Bigey F."/>
            <person name="Dequin S."/>
            <person name="Byrne K.P."/>
            <person name="Wolfe K.H."/>
        </authorList>
    </citation>
    <scope>NUCLEOTIDE SEQUENCE [LARGE SCALE GENOMIC DNA]</scope>
    <source>
        <strain evidence="5 6">NRRL Y-6702</strain>
    </source>
</reference>
<dbReference type="SMART" id="SM00326">
    <property type="entry name" value="SH3"/>
    <property type="match status" value="1"/>
</dbReference>
<dbReference type="PRINTS" id="PR00452">
    <property type="entry name" value="SH3DOMAIN"/>
</dbReference>
<feature type="domain" description="SH3" evidence="4">
    <location>
        <begin position="106"/>
        <end position="167"/>
    </location>
</feature>
<dbReference type="InterPro" id="IPR001452">
    <property type="entry name" value="SH3_domain"/>
</dbReference>
<accession>A0A7H9AWU5</accession>
<dbReference type="Pfam" id="PF00018">
    <property type="entry name" value="SH3_1"/>
    <property type="match status" value="1"/>
</dbReference>
<feature type="region of interest" description="Disordered" evidence="3">
    <location>
        <begin position="198"/>
        <end position="232"/>
    </location>
</feature>
<dbReference type="PANTHER" id="PTHR14167">
    <property type="entry name" value="SH3 DOMAIN-CONTAINING"/>
    <property type="match status" value="1"/>
</dbReference>
<dbReference type="SUPFAM" id="SSF50044">
    <property type="entry name" value="SH3-domain"/>
    <property type="match status" value="1"/>
</dbReference>
<protein>
    <recommendedName>
        <fullName evidence="4">SH3 domain-containing protein</fullName>
    </recommendedName>
</protein>
<evidence type="ECO:0000256" key="2">
    <source>
        <dbReference type="PROSITE-ProRule" id="PRU00192"/>
    </source>
</evidence>